<proteinExistence type="predicted"/>
<keyword evidence="4" id="KW-1185">Reference proteome</keyword>
<reference evidence="4" key="1">
    <citation type="journal article" date="2013" name="Proc. Natl. Acad. Sci. U.S.A.">
        <title>Genome structure and metabolic features in the red seaweed Chondrus crispus shed light on evolution of the Archaeplastida.</title>
        <authorList>
            <person name="Collen J."/>
            <person name="Porcel B."/>
            <person name="Carre W."/>
            <person name="Ball S.G."/>
            <person name="Chaparro C."/>
            <person name="Tonon T."/>
            <person name="Barbeyron T."/>
            <person name="Michel G."/>
            <person name="Noel B."/>
            <person name="Valentin K."/>
            <person name="Elias M."/>
            <person name="Artiguenave F."/>
            <person name="Arun A."/>
            <person name="Aury J.M."/>
            <person name="Barbosa-Neto J.F."/>
            <person name="Bothwell J.H."/>
            <person name="Bouget F.Y."/>
            <person name="Brillet L."/>
            <person name="Cabello-Hurtado F."/>
            <person name="Capella-Gutierrez S."/>
            <person name="Charrier B."/>
            <person name="Cladiere L."/>
            <person name="Cock J.M."/>
            <person name="Coelho S.M."/>
            <person name="Colleoni C."/>
            <person name="Czjzek M."/>
            <person name="Da Silva C."/>
            <person name="Delage L."/>
            <person name="Denoeud F."/>
            <person name="Deschamps P."/>
            <person name="Dittami S.M."/>
            <person name="Gabaldon T."/>
            <person name="Gachon C.M."/>
            <person name="Groisillier A."/>
            <person name="Herve C."/>
            <person name="Jabbari K."/>
            <person name="Katinka M."/>
            <person name="Kloareg B."/>
            <person name="Kowalczyk N."/>
            <person name="Labadie K."/>
            <person name="Leblanc C."/>
            <person name="Lopez P.J."/>
            <person name="McLachlan D.H."/>
            <person name="Meslet-Cladiere L."/>
            <person name="Moustafa A."/>
            <person name="Nehr Z."/>
            <person name="Nyvall Collen P."/>
            <person name="Panaud O."/>
            <person name="Partensky F."/>
            <person name="Poulain J."/>
            <person name="Rensing S.A."/>
            <person name="Rousvoal S."/>
            <person name="Samson G."/>
            <person name="Symeonidi A."/>
            <person name="Weissenbach J."/>
            <person name="Zambounis A."/>
            <person name="Wincker P."/>
            <person name="Boyen C."/>
        </authorList>
    </citation>
    <scope>NUCLEOTIDE SEQUENCE [LARGE SCALE GENOMIC DNA]</scope>
    <source>
        <strain evidence="4">cv. Stackhouse</strain>
    </source>
</reference>
<feature type="coiled-coil region" evidence="1">
    <location>
        <begin position="337"/>
        <end position="463"/>
    </location>
</feature>
<name>R7Q579_CHOCR</name>
<dbReference type="Proteomes" id="UP000012073">
    <property type="component" value="Unassembled WGS sequence"/>
</dbReference>
<feature type="compositionally biased region" description="Polar residues" evidence="2">
    <location>
        <begin position="137"/>
        <end position="154"/>
    </location>
</feature>
<feature type="region of interest" description="Disordered" evidence="2">
    <location>
        <begin position="1"/>
        <end position="190"/>
    </location>
</feature>
<feature type="compositionally biased region" description="Polar residues" evidence="2">
    <location>
        <begin position="83"/>
        <end position="92"/>
    </location>
</feature>
<dbReference type="Gramene" id="CDF33184">
    <property type="protein sequence ID" value="CDF33184"/>
    <property type="gene ID" value="CHC_T00002082001"/>
</dbReference>
<dbReference type="GeneID" id="17320705"/>
<keyword evidence="1" id="KW-0175">Coiled coil</keyword>
<dbReference type="AlphaFoldDB" id="R7Q579"/>
<evidence type="ECO:0000313" key="3">
    <source>
        <dbReference type="EMBL" id="CDF33184.1"/>
    </source>
</evidence>
<evidence type="ECO:0000313" key="4">
    <source>
        <dbReference type="Proteomes" id="UP000012073"/>
    </source>
</evidence>
<accession>R7Q579</accession>
<feature type="compositionally biased region" description="Basic and acidic residues" evidence="2">
    <location>
        <begin position="124"/>
        <end position="135"/>
    </location>
</feature>
<feature type="compositionally biased region" description="Acidic residues" evidence="2">
    <location>
        <begin position="155"/>
        <end position="172"/>
    </location>
</feature>
<gene>
    <name evidence="3" type="ORF">CHC_T00002082001</name>
</gene>
<dbReference type="EMBL" id="HG001636">
    <property type="protein sequence ID" value="CDF33184.1"/>
    <property type="molecule type" value="Genomic_DNA"/>
</dbReference>
<evidence type="ECO:0000256" key="1">
    <source>
        <dbReference type="SAM" id="Coils"/>
    </source>
</evidence>
<protein>
    <submittedName>
        <fullName evidence="3">Uncharacterized protein</fullName>
    </submittedName>
</protein>
<sequence length="465" mass="52268">MTSGPTQEEDDEDSIYSSESIQSPHPVHPPETMLDPSLPQTILLDKSLDEDDMHYFRENIQDSEEGSKFGSVTVLSSDEESGPHTNHVQRNTGPGIPSPPRYPSASDFVDDEGIDLGGLNGEDSLAHHLENRLDIESGSQEPQPPSKTMSLQQIDEQDDMFDSDEERIDVESLESSSESSRSADGQVDLRHRESRLPACKMDGALPENVNVKTTTLPTSRSEKQSVINGGGGAYSLLTRASQTFYRAFKKSSKKTAPVAVLNGSSGHSGSKEAMEECLQVNDDESLRHERIIQLLEAQIATLNGARTGFVDLRLLKPMTEKTIEAIERDGKLLLEDYGDMEKRCRKLKQKRVEAEEEGEAELKVKEKMLINAKMRLAEAHAEVDGLRHELRIAQRSLETPERQKAWKREERNNRREVADEDVVAMRKQRKAAEAQADEQKLLLQAETTELERLEKRYRDFEGDWA</sequence>
<dbReference type="RefSeq" id="XP_005712987.1">
    <property type="nucleotide sequence ID" value="XM_005712930.1"/>
</dbReference>
<evidence type="ECO:0000256" key="2">
    <source>
        <dbReference type="SAM" id="MobiDB-lite"/>
    </source>
</evidence>
<organism evidence="3 4">
    <name type="scientific">Chondrus crispus</name>
    <name type="common">Carrageen Irish moss</name>
    <name type="synonym">Polymorpha crispa</name>
    <dbReference type="NCBI Taxonomy" id="2769"/>
    <lineage>
        <taxon>Eukaryota</taxon>
        <taxon>Rhodophyta</taxon>
        <taxon>Florideophyceae</taxon>
        <taxon>Rhodymeniophycidae</taxon>
        <taxon>Gigartinales</taxon>
        <taxon>Gigartinaceae</taxon>
        <taxon>Chondrus</taxon>
    </lineage>
</organism>
<feature type="compositionally biased region" description="Low complexity" evidence="2">
    <location>
        <begin position="173"/>
        <end position="182"/>
    </location>
</feature>
<dbReference type="KEGG" id="ccp:CHC_T00002082001"/>